<dbReference type="SUPFAM" id="SSF51161">
    <property type="entry name" value="Trimeric LpxA-like enzymes"/>
    <property type="match status" value="1"/>
</dbReference>
<gene>
    <name evidence="1" type="ORF">F3B53_15775</name>
</gene>
<sequence length="184" mass="19955">MIIEKIIYYYYECHSRLKRFLYNLHPNISIGKGTTIGPGCVIRCQYGGSISIGINCTISSGAQILTHGGHIRIGNNTSVNPYTIVYGQGNTTIGDNVRIAAQCCIIPSNHIFTDINTPIYLQGLSKKGILIEDDVWLGAGVKVLDGVIIRKGSIIGSNAVVTKSTNQYSVCVGIPAKEIKNRKL</sequence>
<accession>A0A6A1XPH2</accession>
<protein>
    <submittedName>
        <fullName evidence="1">Acyltransferase</fullName>
    </submittedName>
</protein>
<dbReference type="Pfam" id="PF00132">
    <property type="entry name" value="Hexapep"/>
    <property type="match status" value="1"/>
</dbReference>
<dbReference type="Pfam" id="PF14602">
    <property type="entry name" value="Hexapep_2"/>
    <property type="match status" value="1"/>
</dbReference>
<dbReference type="Proteomes" id="UP000375690">
    <property type="component" value="Unassembled WGS sequence"/>
</dbReference>
<keyword evidence="1" id="KW-0808">Transferase</keyword>
<dbReference type="AlphaFoldDB" id="A0A6A1XPH2"/>
<dbReference type="InterPro" id="IPR001451">
    <property type="entry name" value="Hexapep"/>
</dbReference>
<dbReference type="PANTHER" id="PTHR23416">
    <property type="entry name" value="SIALIC ACID SYNTHASE-RELATED"/>
    <property type="match status" value="1"/>
</dbReference>
<evidence type="ECO:0000313" key="2">
    <source>
        <dbReference type="Proteomes" id="UP000375690"/>
    </source>
</evidence>
<dbReference type="PANTHER" id="PTHR23416:SF78">
    <property type="entry name" value="LIPOPOLYSACCHARIDE BIOSYNTHESIS O-ACETYL TRANSFERASE WBBJ-RELATED"/>
    <property type="match status" value="1"/>
</dbReference>
<dbReference type="CDD" id="cd04647">
    <property type="entry name" value="LbH_MAT_like"/>
    <property type="match status" value="1"/>
</dbReference>
<evidence type="ECO:0000313" key="1">
    <source>
        <dbReference type="EMBL" id="KAB1324947.1"/>
    </source>
</evidence>
<dbReference type="GO" id="GO:0016746">
    <property type="term" value="F:acyltransferase activity"/>
    <property type="evidence" value="ECO:0007669"/>
    <property type="project" value="UniProtKB-KW"/>
</dbReference>
<dbReference type="EMBL" id="VWFC01000019">
    <property type="protein sequence ID" value="KAB1324947.1"/>
    <property type="molecule type" value="Genomic_DNA"/>
</dbReference>
<comment type="caution">
    <text evidence="1">The sequence shown here is derived from an EMBL/GenBank/DDBJ whole genome shotgun (WGS) entry which is preliminary data.</text>
</comment>
<name>A0A6A1XPH2_BACOV</name>
<dbReference type="InterPro" id="IPR011004">
    <property type="entry name" value="Trimer_LpxA-like_sf"/>
</dbReference>
<proteinExistence type="predicted"/>
<keyword evidence="1" id="KW-0012">Acyltransferase</keyword>
<dbReference type="RefSeq" id="WP_055234723.1">
    <property type="nucleotide sequence ID" value="NZ_CP113514.1"/>
</dbReference>
<dbReference type="InterPro" id="IPR051159">
    <property type="entry name" value="Hexapeptide_acetyltransf"/>
</dbReference>
<organism evidence="1 2">
    <name type="scientific">Bacteroides ovatus</name>
    <dbReference type="NCBI Taxonomy" id="28116"/>
    <lineage>
        <taxon>Bacteria</taxon>
        <taxon>Pseudomonadati</taxon>
        <taxon>Bacteroidota</taxon>
        <taxon>Bacteroidia</taxon>
        <taxon>Bacteroidales</taxon>
        <taxon>Bacteroidaceae</taxon>
        <taxon>Bacteroides</taxon>
    </lineage>
</organism>
<reference evidence="1 2" key="1">
    <citation type="journal article" date="2019" name="Nat. Med.">
        <title>A library of human gut bacterial isolates paired with longitudinal multiomics data enables mechanistic microbiome research.</title>
        <authorList>
            <person name="Poyet M."/>
            <person name="Groussin M."/>
            <person name="Gibbons S.M."/>
            <person name="Avila-Pacheco J."/>
            <person name="Jiang X."/>
            <person name="Kearney S.M."/>
            <person name="Perrotta A.R."/>
            <person name="Berdy B."/>
            <person name="Zhao S."/>
            <person name="Lieberman T.D."/>
            <person name="Swanson P.K."/>
            <person name="Smith M."/>
            <person name="Roesemann S."/>
            <person name="Alexander J.E."/>
            <person name="Rich S.A."/>
            <person name="Livny J."/>
            <person name="Vlamakis H."/>
            <person name="Clish C."/>
            <person name="Bullock K."/>
            <person name="Deik A."/>
            <person name="Scott J."/>
            <person name="Pierce K.A."/>
            <person name="Xavier R.J."/>
            <person name="Alm E.J."/>
        </authorList>
    </citation>
    <scope>NUCLEOTIDE SEQUENCE [LARGE SCALE GENOMIC DNA]</scope>
    <source>
        <strain evidence="1 2">BIOML-A2</strain>
    </source>
</reference>
<dbReference type="Gene3D" id="2.160.10.10">
    <property type="entry name" value="Hexapeptide repeat proteins"/>
    <property type="match status" value="2"/>
</dbReference>